<dbReference type="EMBL" id="AP021541">
    <property type="protein sequence ID" value="BBN69854.1"/>
    <property type="molecule type" value="Genomic_DNA"/>
</dbReference>
<organism evidence="1">
    <name type="scientific">Prunus dulcis</name>
    <name type="common">Almond</name>
    <name type="synonym">Amygdalus dulcis</name>
    <dbReference type="NCBI Taxonomy" id="3755"/>
    <lineage>
        <taxon>Eukaryota</taxon>
        <taxon>Viridiplantae</taxon>
        <taxon>Streptophyta</taxon>
        <taxon>Embryophyta</taxon>
        <taxon>Tracheophyta</taxon>
        <taxon>Spermatophyta</taxon>
        <taxon>Magnoliopsida</taxon>
        <taxon>eudicotyledons</taxon>
        <taxon>Gunneridae</taxon>
        <taxon>Pentapetalae</taxon>
        <taxon>rosids</taxon>
        <taxon>fabids</taxon>
        <taxon>Rosales</taxon>
        <taxon>Rosaceae</taxon>
        <taxon>Amygdaloideae</taxon>
        <taxon>Amygdaleae</taxon>
        <taxon>Prunus</taxon>
    </lineage>
</organism>
<dbReference type="AlphaFoldDB" id="A0A5H2XSZ3"/>
<gene>
    <name evidence="1" type="ORF">Prudu_1204S000100</name>
</gene>
<accession>A0A5H2XSZ3</accession>
<name>A0A5H2XSZ3_PRUDU</name>
<evidence type="ECO:0000313" key="1">
    <source>
        <dbReference type="EMBL" id="BBN69854.1"/>
    </source>
</evidence>
<proteinExistence type="predicted"/>
<reference evidence="1" key="1">
    <citation type="journal article" date="2019" name="Science">
        <title>Mutation of a bHLH transcription factor allowed almond domestication.</title>
        <authorList>
            <person name="Sanchez-Perez R."/>
            <person name="Pavan S."/>
            <person name="Mazzeo R."/>
            <person name="Moldovan C."/>
            <person name="Aiese Cigliano R."/>
            <person name="Del Cueto J."/>
            <person name="Ricciardi F."/>
            <person name="Lotti C."/>
            <person name="Ricciardi L."/>
            <person name="Dicenta F."/>
            <person name="Lopez-Marques R.L."/>
            <person name="Lindberg Moller B."/>
        </authorList>
    </citation>
    <scope>NUCLEOTIDE SEQUENCE</scope>
</reference>
<protein>
    <submittedName>
        <fullName evidence="1">Uncharacterized protein</fullName>
    </submittedName>
</protein>
<sequence>MISQALDGSDCRFFNYSKSYGLLHFINRGKKGKSSAAWDKTILMELVHRNASYILDEDIPCAHKLYLVYEKRWALRISLHDHS</sequence>